<dbReference type="InterPro" id="IPR001867">
    <property type="entry name" value="OmpR/PhoB-type_DNA-bd"/>
</dbReference>
<dbReference type="InterPro" id="IPR001789">
    <property type="entry name" value="Sig_transdc_resp-reg_receiver"/>
</dbReference>
<evidence type="ECO:0000256" key="4">
    <source>
        <dbReference type="ARBA" id="ARBA00023015"/>
    </source>
</evidence>
<feature type="modified residue" description="4-aspartylphosphate" evidence="8">
    <location>
        <position position="54"/>
    </location>
</feature>
<dbReference type="GO" id="GO:0005829">
    <property type="term" value="C:cytosol"/>
    <property type="evidence" value="ECO:0007669"/>
    <property type="project" value="TreeGrafter"/>
</dbReference>
<evidence type="ECO:0000313" key="13">
    <source>
        <dbReference type="Proteomes" id="UP000563151"/>
    </source>
</evidence>
<dbReference type="CDD" id="cd00383">
    <property type="entry name" value="trans_reg_C"/>
    <property type="match status" value="1"/>
</dbReference>
<protein>
    <recommendedName>
        <fullName evidence="1">Stage 0 sporulation protein A homolog</fullName>
    </recommendedName>
</protein>
<organism evidence="12 13">
    <name type="scientific">Clostridium tetanomorphum</name>
    <dbReference type="NCBI Taxonomy" id="1553"/>
    <lineage>
        <taxon>Bacteria</taxon>
        <taxon>Bacillati</taxon>
        <taxon>Bacillota</taxon>
        <taxon>Clostridia</taxon>
        <taxon>Eubacteriales</taxon>
        <taxon>Clostridiaceae</taxon>
        <taxon>Clostridium</taxon>
    </lineage>
</organism>
<dbReference type="SUPFAM" id="SSF46894">
    <property type="entry name" value="C-terminal effector domain of the bipartite response regulators"/>
    <property type="match status" value="1"/>
</dbReference>
<evidence type="ECO:0000259" key="10">
    <source>
        <dbReference type="PROSITE" id="PS50110"/>
    </source>
</evidence>
<evidence type="ECO:0000256" key="8">
    <source>
        <dbReference type="PROSITE-ProRule" id="PRU00169"/>
    </source>
</evidence>
<dbReference type="FunFam" id="3.40.50.2300:FF:000001">
    <property type="entry name" value="DNA-binding response regulator PhoB"/>
    <property type="match status" value="1"/>
</dbReference>
<evidence type="ECO:0000313" key="12">
    <source>
        <dbReference type="EMBL" id="MBC2398215.1"/>
    </source>
</evidence>
<evidence type="ECO:0000256" key="9">
    <source>
        <dbReference type="PROSITE-ProRule" id="PRU01091"/>
    </source>
</evidence>
<dbReference type="FunFam" id="1.10.10.10:FF:000018">
    <property type="entry name" value="DNA-binding response regulator ResD"/>
    <property type="match status" value="1"/>
</dbReference>
<dbReference type="SMART" id="SM00862">
    <property type="entry name" value="Trans_reg_C"/>
    <property type="match status" value="1"/>
</dbReference>
<dbReference type="SUPFAM" id="SSF52172">
    <property type="entry name" value="CheY-like"/>
    <property type="match status" value="1"/>
</dbReference>
<dbReference type="CDD" id="cd17574">
    <property type="entry name" value="REC_OmpR"/>
    <property type="match status" value="1"/>
</dbReference>
<dbReference type="Gene3D" id="6.10.250.690">
    <property type="match status" value="1"/>
</dbReference>
<dbReference type="InterPro" id="IPR036388">
    <property type="entry name" value="WH-like_DNA-bd_sf"/>
</dbReference>
<dbReference type="Proteomes" id="UP000563151">
    <property type="component" value="Unassembled WGS sequence"/>
</dbReference>
<dbReference type="GO" id="GO:0032993">
    <property type="term" value="C:protein-DNA complex"/>
    <property type="evidence" value="ECO:0007669"/>
    <property type="project" value="TreeGrafter"/>
</dbReference>
<dbReference type="AlphaFoldDB" id="A0A923J1Z5"/>
<dbReference type="Pfam" id="PF00486">
    <property type="entry name" value="Trans_reg_C"/>
    <property type="match status" value="1"/>
</dbReference>
<dbReference type="GO" id="GO:0000976">
    <property type="term" value="F:transcription cis-regulatory region binding"/>
    <property type="evidence" value="ECO:0007669"/>
    <property type="project" value="TreeGrafter"/>
</dbReference>
<comment type="function">
    <text evidence="7">May play the central regulatory role in sporulation. It may be an element of the effector pathway responsible for the activation of sporulation genes in response to nutritional stress. Spo0A may act in concert with spo0H (a sigma factor) to control the expression of some genes that are critical to the sporulation process.</text>
</comment>
<evidence type="ECO:0000256" key="1">
    <source>
        <dbReference type="ARBA" id="ARBA00018672"/>
    </source>
</evidence>
<feature type="domain" description="OmpR/PhoB-type" evidence="11">
    <location>
        <begin position="133"/>
        <end position="232"/>
    </location>
</feature>
<keyword evidence="5 9" id="KW-0238">DNA-binding</keyword>
<dbReference type="InterPro" id="IPR016032">
    <property type="entry name" value="Sig_transdc_resp-reg_C-effctor"/>
</dbReference>
<keyword evidence="13" id="KW-1185">Reference proteome</keyword>
<name>A0A923J1Z5_CLOTT</name>
<dbReference type="Gene3D" id="3.40.50.2300">
    <property type="match status" value="1"/>
</dbReference>
<reference evidence="12 13" key="1">
    <citation type="submission" date="2020-04" db="EMBL/GenBank/DDBJ databases">
        <title>Genomic insights into acetone-butanol-ethanol (ABE) fermentation by sequencing solventogenic clostridia strains.</title>
        <authorList>
            <person name="Brown S."/>
        </authorList>
    </citation>
    <scope>NUCLEOTIDE SEQUENCE [LARGE SCALE GENOMIC DNA]</scope>
    <source>
        <strain evidence="12 13">DJ011</strain>
    </source>
</reference>
<dbReference type="RefSeq" id="WP_035145647.1">
    <property type="nucleotide sequence ID" value="NZ_JAAZWO010000011.1"/>
</dbReference>
<dbReference type="InterPro" id="IPR011006">
    <property type="entry name" value="CheY-like_superfamily"/>
</dbReference>
<comment type="caution">
    <text evidence="12">The sequence shown here is derived from an EMBL/GenBank/DDBJ whole genome shotgun (WGS) entry which is preliminary data.</text>
</comment>
<dbReference type="PROSITE" id="PS51755">
    <property type="entry name" value="OMPR_PHOB"/>
    <property type="match status" value="1"/>
</dbReference>
<evidence type="ECO:0000256" key="5">
    <source>
        <dbReference type="ARBA" id="ARBA00023125"/>
    </source>
</evidence>
<dbReference type="Gene3D" id="1.10.10.10">
    <property type="entry name" value="Winged helix-like DNA-binding domain superfamily/Winged helix DNA-binding domain"/>
    <property type="match status" value="1"/>
</dbReference>
<keyword evidence="2 8" id="KW-0597">Phosphoprotein</keyword>
<dbReference type="SMART" id="SM00448">
    <property type="entry name" value="REC"/>
    <property type="match status" value="1"/>
</dbReference>
<evidence type="ECO:0000256" key="3">
    <source>
        <dbReference type="ARBA" id="ARBA00023012"/>
    </source>
</evidence>
<evidence type="ECO:0000259" key="11">
    <source>
        <dbReference type="PROSITE" id="PS51755"/>
    </source>
</evidence>
<keyword evidence="6" id="KW-0804">Transcription</keyword>
<sequence>MKEKILLIDDEVGLVEMLELVLKKEGFIDIKKAYSGEEALKILSSFSPDIIILDVMLPDTDGFQLCTKIRDITTVPIIFLTARTTELDKLMGLGIGGDDYITKPFNPLEVVARIKAQLRRIQITKETILSSYPKVYDYKRFKLNVSTAQLFVEENEIECPAKEFELLTFLCAHPNRIFSTQQLYEQVWGEISLGDLNTVMVHMLRLRKKIEEDASKPQILVNVRGLGYKFVPPEER</sequence>
<keyword evidence="3" id="KW-0902">Two-component regulatory system</keyword>
<dbReference type="EMBL" id="JAAZWO010000011">
    <property type="protein sequence ID" value="MBC2398215.1"/>
    <property type="molecule type" value="Genomic_DNA"/>
</dbReference>
<dbReference type="InterPro" id="IPR039420">
    <property type="entry name" value="WalR-like"/>
</dbReference>
<evidence type="ECO:0000256" key="6">
    <source>
        <dbReference type="ARBA" id="ARBA00023163"/>
    </source>
</evidence>
<accession>A0A923J1Z5</accession>
<feature type="domain" description="Response regulatory" evidence="10">
    <location>
        <begin position="4"/>
        <end position="118"/>
    </location>
</feature>
<dbReference type="GO" id="GO:0000156">
    <property type="term" value="F:phosphorelay response regulator activity"/>
    <property type="evidence" value="ECO:0007669"/>
    <property type="project" value="TreeGrafter"/>
</dbReference>
<feature type="DNA-binding region" description="OmpR/PhoB-type" evidence="9">
    <location>
        <begin position="133"/>
        <end position="232"/>
    </location>
</feature>
<proteinExistence type="predicted"/>
<dbReference type="PANTHER" id="PTHR48111">
    <property type="entry name" value="REGULATOR OF RPOS"/>
    <property type="match status" value="1"/>
</dbReference>
<dbReference type="PANTHER" id="PTHR48111:SF52">
    <property type="entry name" value="TRANSCRIPTIONAL REGULATORY PROTEIN YVRH"/>
    <property type="match status" value="1"/>
</dbReference>
<dbReference type="GO" id="GO:0006355">
    <property type="term" value="P:regulation of DNA-templated transcription"/>
    <property type="evidence" value="ECO:0007669"/>
    <property type="project" value="InterPro"/>
</dbReference>
<dbReference type="Pfam" id="PF00072">
    <property type="entry name" value="Response_reg"/>
    <property type="match status" value="1"/>
</dbReference>
<gene>
    <name evidence="12" type="ORF">HGG79_10575</name>
</gene>
<keyword evidence="4" id="KW-0805">Transcription regulation</keyword>
<evidence type="ECO:0000256" key="7">
    <source>
        <dbReference type="ARBA" id="ARBA00024867"/>
    </source>
</evidence>
<dbReference type="PROSITE" id="PS50110">
    <property type="entry name" value="RESPONSE_REGULATORY"/>
    <property type="match status" value="1"/>
</dbReference>
<evidence type="ECO:0000256" key="2">
    <source>
        <dbReference type="ARBA" id="ARBA00022553"/>
    </source>
</evidence>